<dbReference type="Proteomes" id="UP001152798">
    <property type="component" value="Chromosome 2"/>
</dbReference>
<name>A0A9P0EC96_NEZVI</name>
<dbReference type="EMBL" id="OV725078">
    <property type="protein sequence ID" value="CAH1393788.1"/>
    <property type="molecule type" value="Genomic_DNA"/>
</dbReference>
<evidence type="ECO:0000313" key="2">
    <source>
        <dbReference type="Proteomes" id="UP001152798"/>
    </source>
</evidence>
<sequence>MGLIGTMQHLPQHFTPNLFWNLFSTIVNIKCQDSAAKGC</sequence>
<accession>A0A9P0EC96</accession>
<gene>
    <name evidence="1" type="ORF">NEZAVI_LOCUS4404</name>
</gene>
<proteinExistence type="predicted"/>
<protein>
    <submittedName>
        <fullName evidence="1">Uncharacterized protein</fullName>
    </submittedName>
</protein>
<keyword evidence="2" id="KW-1185">Reference proteome</keyword>
<reference evidence="1" key="1">
    <citation type="submission" date="2022-01" db="EMBL/GenBank/DDBJ databases">
        <authorList>
            <person name="King R."/>
        </authorList>
    </citation>
    <scope>NUCLEOTIDE SEQUENCE</scope>
</reference>
<dbReference type="AlphaFoldDB" id="A0A9P0EC96"/>
<organism evidence="1 2">
    <name type="scientific">Nezara viridula</name>
    <name type="common">Southern green stink bug</name>
    <name type="synonym">Cimex viridulus</name>
    <dbReference type="NCBI Taxonomy" id="85310"/>
    <lineage>
        <taxon>Eukaryota</taxon>
        <taxon>Metazoa</taxon>
        <taxon>Ecdysozoa</taxon>
        <taxon>Arthropoda</taxon>
        <taxon>Hexapoda</taxon>
        <taxon>Insecta</taxon>
        <taxon>Pterygota</taxon>
        <taxon>Neoptera</taxon>
        <taxon>Paraneoptera</taxon>
        <taxon>Hemiptera</taxon>
        <taxon>Heteroptera</taxon>
        <taxon>Panheteroptera</taxon>
        <taxon>Pentatomomorpha</taxon>
        <taxon>Pentatomoidea</taxon>
        <taxon>Pentatomidae</taxon>
        <taxon>Pentatominae</taxon>
        <taxon>Nezara</taxon>
    </lineage>
</organism>
<evidence type="ECO:0000313" key="1">
    <source>
        <dbReference type="EMBL" id="CAH1393788.1"/>
    </source>
</evidence>